<evidence type="ECO:0000259" key="5">
    <source>
        <dbReference type="SMART" id="SM00922"/>
    </source>
</evidence>
<dbReference type="GO" id="GO:0046872">
    <property type="term" value="F:metal ion binding"/>
    <property type="evidence" value="ECO:0007669"/>
    <property type="project" value="UniProtKB-KW"/>
</dbReference>
<keyword evidence="6" id="KW-0413">Isomerase</keyword>
<sequence length="366" mass="39469">MKITGLKLYQVDLPLHEGNYSWSEGKSVNVFDSTVVQVETDAGVTGFGEVCPLGPVYLPAYAAGARAGIQELGPHLIGTDPTQLQALNLTMDKVMKGHPYVKSAIDMACWDILGKAAGMPVCTLLGGRYGDDVVLYRAISQRPAAEMAENVAGYRAEGYRRFQLKVGGRPDDDIDRIRTVGAIMQPGDKLVADANTGWLMHEAMRVVKAVDDVDVYIEQPCATYQQCLSIRQNTHLPFVLDEVIDSVDAILKGVADRAMDVVNIKISKFGGLTKAKQARDLCVSLGIAMTLEDSWGGDIITAAISHLAHSTPTDYLFTSTDFNSYVTQSIADGAPQRVNGRMAASTAPGLGITPKFDVLGDPVWQC</sequence>
<dbReference type="SUPFAM" id="SSF54826">
    <property type="entry name" value="Enolase N-terminal domain-like"/>
    <property type="match status" value="1"/>
</dbReference>
<comment type="similarity">
    <text evidence="2">Belongs to the mandelate racemase/muconate lactonizing enzyme family.</text>
</comment>
<dbReference type="Pfam" id="PF02746">
    <property type="entry name" value="MR_MLE_N"/>
    <property type="match status" value="1"/>
</dbReference>
<comment type="cofactor">
    <cofactor evidence="1">
        <name>Mg(2+)</name>
        <dbReference type="ChEBI" id="CHEBI:18420"/>
    </cofactor>
</comment>
<dbReference type="SMART" id="SM00922">
    <property type="entry name" value="MR_MLE"/>
    <property type="match status" value="1"/>
</dbReference>
<keyword evidence="4" id="KW-0460">Magnesium</keyword>
<evidence type="ECO:0000256" key="2">
    <source>
        <dbReference type="ARBA" id="ARBA00008031"/>
    </source>
</evidence>
<dbReference type="OrthoDB" id="9785902at2"/>
<evidence type="ECO:0000313" key="6">
    <source>
        <dbReference type="EMBL" id="QEG39274.1"/>
    </source>
</evidence>
<organism evidence="6 7">
    <name type="scientific">Roseimaritima ulvae</name>
    <dbReference type="NCBI Taxonomy" id="980254"/>
    <lineage>
        <taxon>Bacteria</taxon>
        <taxon>Pseudomonadati</taxon>
        <taxon>Planctomycetota</taxon>
        <taxon>Planctomycetia</taxon>
        <taxon>Pirellulales</taxon>
        <taxon>Pirellulaceae</taxon>
        <taxon>Roseimaritima</taxon>
    </lineage>
</organism>
<keyword evidence="3" id="KW-0479">Metal-binding</keyword>
<proteinExistence type="inferred from homology"/>
<protein>
    <submittedName>
        <fullName evidence="6">4-hydroxyproline betaine 2-epimerase</fullName>
        <ecNumber evidence="6">5.1.1.-</ecNumber>
    </submittedName>
</protein>
<dbReference type="InterPro" id="IPR034593">
    <property type="entry name" value="DgoD-like"/>
</dbReference>
<dbReference type="AlphaFoldDB" id="A0A5B9QK12"/>
<dbReference type="GO" id="GO:0016836">
    <property type="term" value="F:hydro-lyase activity"/>
    <property type="evidence" value="ECO:0007669"/>
    <property type="project" value="InterPro"/>
</dbReference>
<keyword evidence="7" id="KW-1185">Reference proteome</keyword>
<dbReference type="SUPFAM" id="SSF51604">
    <property type="entry name" value="Enolase C-terminal domain-like"/>
    <property type="match status" value="1"/>
</dbReference>
<dbReference type="InterPro" id="IPR029065">
    <property type="entry name" value="Enolase_C-like"/>
</dbReference>
<dbReference type="Proteomes" id="UP000325286">
    <property type="component" value="Chromosome"/>
</dbReference>
<dbReference type="InterPro" id="IPR029017">
    <property type="entry name" value="Enolase-like_N"/>
</dbReference>
<reference evidence="6 7" key="1">
    <citation type="submission" date="2019-08" db="EMBL/GenBank/DDBJ databases">
        <title>Deep-cultivation of Planctomycetes and their phenomic and genomic characterization uncovers novel biology.</title>
        <authorList>
            <person name="Wiegand S."/>
            <person name="Jogler M."/>
            <person name="Boedeker C."/>
            <person name="Pinto D."/>
            <person name="Vollmers J."/>
            <person name="Rivas-Marin E."/>
            <person name="Kohn T."/>
            <person name="Peeters S.H."/>
            <person name="Heuer A."/>
            <person name="Rast P."/>
            <person name="Oberbeckmann S."/>
            <person name="Bunk B."/>
            <person name="Jeske O."/>
            <person name="Meyerdierks A."/>
            <person name="Storesund J.E."/>
            <person name="Kallscheuer N."/>
            <person name="Luecker S."/>
            <person name="Lage O.M."/>
            <person name="Pohl T."/>
            <person name="Merkel B.J."/>
            <person name="Hornburger P."/>
            <person name="Mueller R.-W."/>
            <person name="Bruemmer F."/>
            <person name="Labrenz M."/>
            <person name="Spormann A.M."/>
            <person name="Op den Camp H."/>
            <person name="Overmann J."/>
            <person name="Amann R."/>
            <person name="Jetten M.S.M."/>
            <person name="Mascher T."/>
            <person name="Medema M.H."/>
            <person name="Devos D.P."/>
            <person name="Kaster A.-K."/>
            <person name="Ovreas L."/>
            <person name="Rohde M."/>
            <person name="Galperin M.Y."/>
            <person name="Jogler C."/>
        </authorList>
    </citation>
    <scope>NUCLEOTIDE SEQUENCE [LARGE SCALE GENOMIC DNA]</scope>
    <source>
        <strain evidence="6 7">UC8</strain>
    </source>
</reference>
<dbReference type="EMBL" id="CP042914">
    <property type="protein sequence ID" value="QEG39274.1"/>
    <property type="molecule type" value="Genomic_DNA"/>
</dbReference>
<dbReference type="Pfam" id="PF13378">
    <property type="entry name" value="MR_MLE_C"/>
    <property type="match status" value="1"/>
</dbReference>
<dbReference type="EC" id="5.1.1.-" evidence="6"/>
<dbReference type="InterPro" id="IPR034620">
    <property type="entry name" value="Cis-3-h-L-Pro_dehydratase"/>
</dbReference>
<dbReference type="KEGG" id="rul:UC8_12350"/>
<gene>
    <name evidence="6" type="primary">hpbD</name>
    <name evidence="6" type="ORF">UC8_12350</name>
</gene>
<dbReference type="SFLD" id="SFLDS00001">
    <property type="entry name" value="Enolase"/>
    <property type="match status" value="1"/>
</dbReference>
<evidence type="ECO:0000256" key="4">
    <source>
        <dbReference type="ARBA" id="ARBA00022842"/>
    </source>
</evidence>
<dbReference type="Gene3D" id="3.30.390.10">
    <property type="entry name" value="Enolase-like, N-terminal domain"/>
    <property type="match status" value="1"/>
</dbReference>
<dbReference type="FunFam" id="3.30.390.10:FF:000009">
    <property type="entry name" value="Hydrophobic dipeptide epimerase"/>
    <property type="match status" value="1"/>
</dbReference>
<dbReference type="NCBIfam" id="NF043002">
    <property type="entry name" value="HProlDhtase"/>
    <property type="match status" value="1"/>
</dbReference>
<evidence type="ECO:0000313" key="7">
    <source>
        <dbReference type="Proteomes" id="UP000325286"/>
    </source>
</evidence>
<dbReference type="GO" id="GO:0016853">
    <property type="term" value="F:isomerase activity"/>
    <property type="evidence" value="ECO:0007669"/>
    <property type="project" value="UniProtKB-KW"/>
</dbReference>
<dbReference type="PANTHER" id="PTHR48080">
    <property type="entry name" value="D-GALACTONATE DEHYDRATASE-RELATED"/>
    <property type="match status" value="1"/>
</dbReference>
<dbReference type="InterPro" id="IPR054855">
    <property type="entry name" value="HProlDhtase"/>
</dbReference>
<evidence type="ECO:0000256" key="3">
    <source>
        <dbReference type="ARBA" id="ARBA00022723"/>
    </source>
</evidence>
<dbReference type="InterPro" id="IPR013342">
    <property type="entry name" value="Mandelate_racemase_C"/>
</dbReference>
<feature type="domain" description="Mandelate racemase/muconate lactonizing enzyme C-terminal" evidence="5">
    <location>
        <begin position="144"/>
        <end position="237"/>
    </location>
</feature>
<name>A0A5B9QK12_9BACT</name>
<dbReference type="Gene3D" id="3.20.20.120">
    <property type="entry name" value="Enolase-like C-terminal domain"/>
    <property type="match status" value="1"/>
</dbReference>
<dbReference type="RefSeq" id="WP_068138591.1">
    <property type="nucleotide sequence ID" value="NZ_CP042914.1"/>
</dbReference>
<dbReference type="InterPro" id="IPR013341">
    <property type="entry name" value="Mandelate_racemase_N_dom"/>
</dbReference>
<accession>A0A5B9QK12</accession>
<dbReference type="SFLD" id="SFLDF00555">
    <property type="entry name" value="cis-3-hydroxy-L-proline_dehydr"/>
    <property type="match status" value="1"/>
</dbReference>
<dbReference type="InterPro" id="IPR036849">
    <property type="entry name" value="Enolase-like_C_sf"/>
</dbReference>
<evidence type="ECO:0000256" key="1">
    <source>
        <dbReference type="ARBA" id="ARBA00001946"/>
    </source>
</evidence>
<dbReference type="SFLD" id="SFLDG00180">
    <property type="entry name" value="muconate_cycloisomerase"/>
    <property type="match status" value="1"/>
</dbReference>